<dbReference type="STRING" id="1629.IV50_GL000578"/>
<keyword evidence="4 6" id="KW-1133">Transmembrane helix</keyword>
<keyword evidence="2" id="KW-1003">Cell membrane</keyword>
<evidence type="ECO:0000256" key="5">
    <source>
        <dbReference type="ARBA" id="ARBA00023136"/>
    </source>
</evidence>
<evidence type="ECO:0000313" key="8">
    <source>
        <dbReference type="Proteomes" id="UP000254621"/>
    </source>
</evidence>
<dbReference type="EMBL" id="UHIV01000001">
    <property type="protein sequence ID" value="SUP52387.1"/>
    <property type="molecule type" value="Genomic_DNA"/>
</dbReference>
<organism evidence="7 8">
    <name type="scientific">Weissella viridescens</name>
    <name type="common">Lactobacillus viridescens</name>
    <dbReference type="NCBI Taxonomy" id="1629"/>
    <lineage>
        <taxon>Bacteria</taxon>
        <taxon>Bacillati</taxon>
        <taxon>Bacillota</taxon>
        <taxon>Bacilli</taxon>
        <taxon>Lactobacillales</taxon>
        <taxon>Lactobacillaceae</taxon>
        <taxon>Weissella</taxon>
    </lineage>
</organism>
<dbReference type="InterPro" id="IPR017039">
    <property type="entry name" value="Virul_fac_BrkB"/>
</dbReference>
<dbReference type="PANTHER" id="PTHR30213">
    <property type="entry name" value="INNER MEMBRANE PROTEIN YHJD"/>
    <property type="match status" value="1"/>
</dbReference>
<comment type="subcellular location">
    <subcellularLocation>
        <location evidence="1">Cell membrane</location>
        <topology evidence="1">Multi-pass membrane protein</topology>
    </subcellularLocation>
</comment>
<dbReference type="GO" id="GO:0005886">
    <property type="term" value="C:plasma membrane"/>
    <property type="evidence" value="ECO:0007669"/>
    <property type="project" value="UniProtKB-SubCell"/>
</dbReference>
<accession>A0A380NWT4</accession>
<evidence type="ECO:0000256" key="6">
    <source>
        <dbReference type="SAM" id="Phobius"/>
    </source>
</evidence>
<keyword evidence="3 6" id="KW-0812">Transmembrane</keyword>
<evidence type="ECO:0000256" key="4">
    <source>
        <dbReference type="ARBA" id="ARBA00022989"/>
    </source>
</evidence>
<evidence type="ECO:0000256" key="2">
    <source>
        <dbReference type="ARBA" id="ARBA00022475"/>
    </source>
</evidence>
<dbReference type="Proteomes" id="UP000254621">
    <property type="component" value="Unassembled WGS sequence"/>
</dbReference>
<feature type="transmembrane region" description="Helical" evidence="6">
    <location>
        <begin position="135"/>
        <end position="162"/>
    </location>
</feature>
<dbReference type="PIRSF" id="PIRSF035875">
    <property type="entry name" value="RNase_BN"/>
    <property type="match status" value="1"/>
</dbReference>
<dbReference type="Pfam" id="PF03631">
    <property type="entry name" value="Virul_fac_BrkB"/>
    <property type="match status" value="1"/>
</dbReference>
<evidence type="ECO:0000256" key="1">
    <source>
        <dbReference type="ARBA" id="ARBA00004651"/>
    </source>
</evidence>
<evidence type="ECO:0000256" key="3">
    <source>
        <dbReference type="ARBA" id="ARBA00022692"/>
    </source>
</evidence>
<evidence type="ECO:0000313" key="7">
    <source>
        <dbReference type="EMBL" id="SUP52387.1"/>
    </source>
</evidence>
<feature type="transmembrane region" description="Helical" evidence="6">
    <location>
        <begin position="251"/>
        <end position="276"/>
    </location>
</feature>
<protein>
    <submittedName>
        <fullName evidence="7">Ribonuclease BN/uncharacterized domain fusion protein</fullName>
    </submittedName>
</protein>
<reference evidence="7 8" key="1">
    <citation type="submission" date="2018-06" db="EMBL/GenBank/DDBJ databases">
        <authorList>
            <consortium name="Pathogen Informatics"/>
            <person name="Doyle S."/>
        </authorList>
    </citation>
    <scope>NUCLEOTIDE SEQUENCE [LARGE SCALE GENOMIC DNA]</scope>
    <source>
        <strain evidence="7 8">NCTC13645</strain>
    </source>
</reference>
<proteinExistence type="predicted"/>
<sequence length="301" mass="33353">MKKWVDKLTNKAEQWHIPQLLTFWKRGNAAMVGPTIAYYTIVALVPLIMTIGSIVSLLGVNKAQIHDTLKVQMPAGVADIVIPIVDSVLRGGFGTLSISILVAIWSASSILSTIRKAFNEIYGSDVVENGLLTRIVSFLWMLVLLTAAVAVMIANSVLPAIVKALPSAPGISLLKDFASQSWIYAFVALMVLFSLFNYLIPAEKMQWKPVILGSFIEIVLLLLLNSGFGIYSKYALKNASFYQSLGSLLVLLIYLNLVAMVMVVAQILIAWFMTFLDKPEKRKYLKANKKQRYKNCIVAFC</sequence>
<dbReference type="PANTHER" id="PTHR30213:SF0">
    <property type="entry name" value="UPF0761 MEMBRANE PROTEIN YIHY"/>
    <property type="match status" value="1"/>
</dbReference>
<feature type="transmembrane region" description="Helical" evidence="6">
    <location>
        <begin position="95"/>
        <end position="114"/>
    </location>
</feature>
<feature type="transmembrane region" description="Helical" evidence="6">
    <location>
        <begin position="36"/>
        <end position="59"/>
    </location>
</feature>
<dbReference type="AlphaFoldDB" id="A0A380NWT4"/>
<name>A0A380NWT4_WEIVI</name>
<feature type="transmembrane region" description="Helical" evidence="6">
    <location>
        <begin position="182"/>
        <end position="200"/>
    </location>
</feature>
<feature type="transmembrane region" description="Helical" evidence="6">
    <location>
        <begin position="212"/>
        <end position="231"/>
    </location>
</feature>
<gene>
    <name evidence="7" type="ORF">NCTC13645_00272</name>
</gene>
<keyword evidence="5 6" id="KW-0472">Membrane</keyword>